<evidence type="ECO:0000256" key="1">
    <source>
        <dbReference type="SAM" id="MobiDB-lite"/>
    </source>
</evidence>
<gene>
    <name evidence="2" type="ORF">U9M48_042010</name>
</gene>
<proteinExistence type="predicted"/>
<evidence type="ECO:0000313" key="2">
    <source>
        <dbReference type="EMBL" id="WVZ96358.1"/>
    </source>
</evidence>
<organism evidence="2 3">
    <name type="scientific">Paspalum notatum var. saurae</name>
    <dbReference type="NCBI Taxonomy" id="547442"/>
    <lineage>
        <taxon>Eukaryota</taxon>
        <taxon>Viridiplantae</taxon>
        <taxon>Streptophyta</taxon>
        <taxon>Embryophyta</taxon>
        <taxon>Tracheophyta</taxon>
        <taxon>Spermatophyta</taxon>
        <taxon>Magnoliopsida</taxon>
        <taxon>Liliopsida</taxon>
        <taxon>Poales</taxon>
        <taxon>Poaceae</taxon>
        <taxon>PACMAD clade</taxon>
        <taxon>Panicoideae</taxon>
        <taxon>Andropogonodae</taxon>
        <taxon>Paspaleae</taxon>
        <taxon>Paspalinae</taxon>
        <taxon>Paspalum</taxon>
    </lineage>
</organism>
<sequence>MCPRCHFACAQSSTTSGSTGTIEGHPPSLPRPPPGAHLRNPCYEPTTTPSRCTPVTSHKHHALAVTSPRQCAILNAEPELCRSLNRGRSGPWGMCCDKLKDAGACHVCGCGVAIAGTGGYLRCHAVERVVDSVRAPCPHAPYGYDASYACVPRPRGPHPGVPACAVPLPRRVLRLRRLHGGAPEPRRLRARLAVHHQG</sequence>
<dbReference type="EMBL" id="CP144754">
    <property type="protein sequence ID" value="WVZ96358.1"/>
    <property type="molecule type" value="Genomic_DNA"/>
</dbReference>
<feature type="region of interest" description="Disordered" evidence="1">
    <location>
        <begin position="11"/>
        <end position="40"/>
    </location>
</feature>
<evidence type="ECO:0000313" key="3">
    <source>
        <dbReference type="Proteomes" id="UP001341281"/>
    </source>
</evidence>
<dbReference type="Proteomes" id="UP001341281">
    <property type="component" value="Chromosome 10"/>
</dbReference>
<protein>
    <submittedName>
        <fullName evidence="2">Uncharacterized protein</fullName>
    </submittedName>
</protein>
<dbReference type="AlphaFoldDB" id="A0AAQ3XET5"/>
<name>A0AAQ3XET5_PASNO</name>
<accession>A0AAQ3XET5</accession>
<feature type="compositionally biased region" description="Low complexity" evidence="1">
    <location>
        <begin position="12"/>
        <end position="21"/>
    </location>
</feature>
<keyword evidence="3" id="KW-1185">Reference proteome</keyword>
<reference evidence="2 3" key="1">
    <citation type="submission" date="2024-02" db="EMBL/GenBank/DDBJ databases">
        <title>High-quality chromosome-scale genome assembly of Pensacola bahiagrass (Paspalum notatum Flugge var. saurae).</title>
        <authorList>
            <person name="Vega J.M."/>
            <person name="Podio M."/>
            <person name="Orjuela J."/>
            <person name="Siena L.A."/>
            <person name="Pessino S.C."/>
            <person name="Combes M.C."/>
            <person name="Mariac C."/>
            <person name="Albertini E."/>
            <person name="Pupilli F."/>
            <person name="Ortiz J.P.A."/>
            <person name="Leblanc O."/>
        </authorList>
    </citation>
    <scope>NUCLEOTIDE SEQUENCE [LARGE SCALE GENOMIC DNA]</scope>
    <source>
        <strain evidence="2">R1</strain>
        <tissue evidence="2">Leaf</tissue>
    </source>
</reference>